<sequence length="184" mass="21265">MNEKRYETRHIYLALGVCIPIFAPILLLFVPQTVAQILYYSKDTWYVFTPGENFTAFAIGFLLIFLATILLFILDIKKISIFLSISCVILSILCFIIASFSYKSLSDEELSYRSMFSMNHYTYTWEEVESIEYGKIDEKGNLGCTIIFTDGNSMTLKIDGYFKAIQYKFKNKLKEINKSIYSNG</sequence>
<accession>A0ABW4W2G0</accession>
<name>A0ABW4W2G0_9BACI</name>
<keyword evidence="1" id="KW-1133">Transmembrane helix</keyword>
<reference evidence="3" key="1">
    <citation type="journal article" date="2019" name="Int. J. Syst. Evol. Microbiol.">
        <title>The Global Catalogue of Microorganisms (GCM) 10K type strain sequencing project: providing services to taxonomists for standard genome sequencing and annotation.</title>
        <authorList>
            <consortium name="The Broad Institute Genomics Platform"/>
            <consortium name="The Broad Institute Genome Sequencing Center for Infectious Disease"/>
            <person name="Wu L."/>
            <person name="Ma J."/>
        </authorList>
    </citation>
    <scope>NUCLEOTIDE SEQUENCE [LARGE SCALE GENOMIC DNA]</scope>
    <source>
        <strain evidence="3">R28</strain>
    </source>
</reference>
<dbReference type="EMBL" id="JBHUHQ010000019">
    <property type="protein sequence ID" value="MFD2045524.1"/>
    <property type="molecule type" value="Genomic_DNA"/>
</dbReference>
<evidence type="ECO:0000256" key="1">
    <source>
        <dbReference type="SAM" id="Phobius"/>
    </source>
</evidence>
<evidence type="ECO:0000313" key="3">
    <source>
        <dbReference type="Proteomes" id="UP001597383"/>
    </source>
</evidence>
<comment type="caution">
    <text evidence="2">The sequence shown here is derived from an EMBL/GenBank/DDBJ whole genome shotgun (WGS) entry which is preliminary data.</text>
</comment>
<protein>
    <submittedName>
        <fullName evidence="2">Uncharacterized protein</fullName>
    </submittedName>
</protein>
<dbReference type="Proteomes" id="UP001597383">
    <property type="component" value="Unassembled WGS sequence"/>
</dbReference>
<feature type="transmembrane region" description="Helical" evidence="1">
    <location>
        <begin position="81"/>
        <end position="102"/>
    </location>
</feature>
<organism evidence="2 3">
    <name type="scientific">Ornithinibacillus salinisoli</name>
    <dbReference type="NCBI Taxonomy" id="1848459"/>
    <lineage>
        <taxon>Bacteria</taxon>
        <taxon>Bacillati</taxon>
        <taxon>Bacillota</taxon>
        <taxon>Bacilli</taxon>
        <taxon>Bacillales</taxon>
        <taxon>Bacillaceae</taxon>
        <taxon>Ornithinibacillus</taxon>
    </lineage>
</organism>
<dbReference type="RefSeq" id="WP_377558162.1">
    <property type="nucleotide sequence ID" value="NZ_JBHUHQ010000019.1"/>
</dbReference>
<evidence type="ECO:0000313" key="2">
    <source>
        <dbReference type="EMBL" id="MFD2045524.1"/>
    </source>
</evidence>
<keyword evidence="1" id="KW-0472">Membrane</keyword>
<keyword evidence="1" id="KW-0812">Transmembrane</keyword>
<proteinExistence type="predicted"/>
<feature type="transmembrane region" description="Helical" evidence="1">
    <location>
        <begin position="12"/>
        <end position="34"/>
    </location>
</feature>
<keyword evidence="3" id="KW-1185">Reference proteome</keyword>
<gene>
    <name evidence="2" type="ORF">ACFSJF_14690</name>
</gene>
<feature type="transmembrane region" description="Helical" evidence="1">
    <location>
        <begin position="54"/>
        <end position="74"/>
    </location>
</feature>